<accession>A0ABS1H5Z8</accession>
<keyword evidence="2" id="KW-1185">Reference proteome</keyword>
<protein>
    <submittedName>
        <fullName evidence="1">Methyltransferase domain-containing protein</fullName>
    </submittedName>
</protein>
<proteinExistence type="predicted"/>
<sequence>MLKKYGKSLGDIFDIKKTFIESNNELLKDNIKLAKIAKKQPKRSECKNCSNELSREVLFTKQGIDYHLCETCNHLNSIYDDTNEFAKAVYVEEVTSYSKTYSAEDRRKWLSRVDKIYTPKAKFLGDFLLNTNKITINSVMDIGAGSGYFVKALLNEKFINVHGYEVSTTQVNFANKMLGQDLVEQIEMDSLVDIIANSEAEILTMIGVLEHLTNPREILKAISMNKNIKFYYISLPLFSYSVFWEILNENIFNRHLYGGHTHLYTKESINYFCKEFDFTSLAEWQFGVDAMDLYRFSLIQMKSKNVSKKMIDLFSEKFVDVIDDIQLTFDKSEFSSEIHLILKNN</sequence>
<evidence type="ECO:0000313" key="1">
    <source>
        <dbReference type="EMBL" id="MBK3494840.1"/>
    </source>
</evidence>
<dbReference type="EMBL" id="JAEOAH010000007">
    <property type="protein sequence ID" value="MBK3494840.1"/>
    <property type="molecule type" value="Genomic_DNA"/>
</dbReference>
<organism evidence="1 2">
    <name type="scientific">Viridibacillus soli</name>
    <dbReference type="NCBI Taxonomy" id="2798301"/>
    <lineage>
        <taxon>Bacteria</taxon>
        <taxon>Bacillati</taxon>
        <taxon>Bacillota</taxon>
        <taxon>Bacilli</taxon>
        <taxon>Bacillales</taxon>
        <taxon>Caryophanaceae</taxon>
        <taxon>Viridibacillus</taxon>
    </lineage>
</organism>
<dbReference type="Pfam" id="PF13489">
    <property type="entry name" value="Methyltransf_23"/>
    <property type="match status" value="1"/>
</dbReference>
<gene>
    <name evidence="1" type="ORF">JFL43_08195</name>
</gene>
<keyword evidence="1" id="KW-0489">Methyltransferase</keyword>
<dbReference type="SUPFAM" id="SSF53335">
    <property type="entry name" value="S-adenosyl-L-methionine-dependent methyltransferases"/>
    <property type="match status" value="1"/>
</dbReference>
<name>A0ABS1H5Z8_9BACL</name>
<comment type="caution">
    <text evidence="1">The sequence shown here is derived from an EMBL/GenBank/DDBJ whole genome shotgun (WGS) entry which is preliminary data.</text>
</comment>
<evidence type="ECO:0000313" key="2">
    <source>
        <dbReference type="Proteomes" id="UP000618943"/>
    </source>
</evidence>
<dbReference type="Proteomes" id="UP000618943">
    <property type="component" value="Unassembled WGS sequence"/>
</dbReference>
<dbReference type="Gene3D" id="3.40.50.150">
    <property type="entry name" value="Vaccinia Virus protein VP39"/>
    <property type="match status" value="1"/>
</dbReference>
<dbReference type="RefSeq" id="WP_200748647.1">
    <property type="nucleotide sequence ID" value="NZ_JAEOAH010000007.1"/>
</dbReference>
<reference evidence="1 2" key="1">
    <citation type="submission" date="2020-12" db="EMBL/GenBank/DDBJ databases">
        <title>YIM B01967 draft genome.</title>
        <authorList>
            <person name="Yan X."/>
        </authorList>
    </citation>
    <scope>NUCLEOTIDE SEQUENCE [LARGE SCALE GENOMIC DNA]</scope>
    <source>
        <strain evidence="1 2">YIM B01967</strain>
    </source>
</reference>
<dbReference type="InterPro" id="IPR029063">
    <property type="entry name" value="SAM-dependent_MTases_sf"/>
</dbReference>
<dbReference type="GO" id="GO:0032259">
    <property type="term" value="P:methylation"/>
    <property type="evidence" value="ECO:0007669"/>
    <property type="project" value="UniProtKB-KW"/>
</dbReference>
<keyword evidence="1" id="KW-0808">Transferase</keyword>
<dbReference type="GO" id="GO:0008168">
    <property type="term" value="F:methyltransferase activity"/>
    <property type="evidence" value="ECO:0007669"/>
    <property type="project" value="UniProtKB-KW"/>
</dbReference>